<keyword evidence="11" id="KW-1185">Reference proteome</keyword>
<accession>A0A087EAF0</accession>
<comment type="caution">
    <text evidence="10">The sequence shown here is derived from an EMBL/GenBank/DDBJ whole genome shotgun (WGS) entry which is preliminary data.</text>
</comment>
<dbReference type="Gene3D" id="3.30.70.560">
    <property type="entry name" value="7,8-Dihydro-6-hydroxymethylpterin-pyrophosphokinase HPPK"/>
    <property type="match status" value="1"/>
</dbReference>
<dbReference type="AlphaFoldDB" id="A0A087EAF0"/>
<dbReference type="EMBL" id="JGZR01000003">
    <property type="protein sequence ID" value="KFJ04751.1"/>
    <property type="molecule type" value="Genomic_DNA"/>
</dbReference>
<protein>
    <recommendedName>
        <fullName evidence="3">2-amino-4-hydroxy-6-hydroxymethyldihydropteridine diphosphokinase</fullName>
        <ecNumber evidence="3">2.7.6.3</ecNumber>
    </recommendedName>
</protein>
<dbReference type="InterPro" id="IPR035907">
    <property type="entry name" value="Hppk_sf"/>
</dbReference>
<dbReference type="eggNOG" id="COG0801">
    <property type="taxonomic scope" value="Bacteria"/>
</dbReference>
<evidence type="ECO:0000256" key="6">
    <source>
        <dbReference type="ARBA" id="ARBA00022777"/>
    </source>
</evidence>
<proteinExistence type="predicted"/>
<name>A0A087EAF0_9BIFI</name>
<dbReference type="GO" id="GO:0046654">
    <property type="term" value="P:tetrahydrofolate biosynthetic process"/>
    <property type="evidence" value="ECO:0007669"/>
    <property type="project" value="UniProtKB-UniPathway"/>
</dbReference>
<dbReference type="GO" id="GO:0016301">
    <property type="term" value="F:kinase activity"/>
    <property type="evidence" value="ECO:0007669"/>
    <property type="project" value="UniProtKB-KW"/>
</dbReference>
<keyword evidence="8" id="KW-0289">Folate biosynthesis</keyword>
<dbReference type="SUPFAM" id="SSF55083">
    <property type="entry name" value="6-hydroxymethyl-7,8-dihydropterin pyrophosphokinase, HPPK"/>
    <property type="match status" value="1"/>
</dbReference>
<evidence type="ECO:0000256" key="5">
    <source>
        <dbReference type="ARBA" id="ARBA00022741"/>
    </source>
</evidence>
<dbReference type="STRING" id="77635.BISU_0763"/>
<keyword evidence="5" id="KW-0547">Nucleotide-binding</keyword>
<dbReference type="EC" id="2.7.6.3" evidence="3"/>
<dbReference type="GO" id="GO:0046656">
    <property type="term" value="P:folic acid biosynthetic process"/>
    <property type="evidence" value="ECO:0007669"/>
    <property type="project" value="UniProtKB-KW"/>
</dbReference>
<sequence>MPTARRTVIAMLSRSRDAERLFRSTVVLLDAVPGTQIEGISPLYHVSNLDGPDAMSAVLQLTTTLSPKPLAATLQALRRAHEGAIELDIVDMEGVRFDDADCTVPWPEARSRAAVLAPWLDMDPEANLGGKPVSFLLALAPDAMQVGMLSDNWIIGETQ</sequence>
<comment type="catalytic activity">
    <reaction evidence="1">
        <text>6-hydroxymethyl-7,8-dihydropterin + ATP = (7,8-dihydropterin-6-yl)methyl diphosphate + AMP + H(+)</text>
        <dbReference type="Rhea" id="RHEA:11412"/>
        <dbReference type="ChEBI" id="CHEBI:15378"/>
        <dbReference type="ChEBI" id="CHEBI:30616"/>
        <dbReference type="ChEBI" id="CHEBI:44841"/>
        <dbReference type="ChEBI" id="CHEBI:72950"/>
        <dbReference type="ChEBI" id="CHEBI:456215"/>
        <dbReference type="EC" id="2.7.6.3"/>
    </reaction>
</comment>
<evidence type="ECO:0000256" key="1">
    <source>
        <dbReference type="ARBA" id="ARBA00000198"/>
    </source>
</evidence>
<gene>
    <name evidence="10" type="ORF">BISU_0763</name>
</gene>
<evidence type="ECO:0000256" key="8">
    <source>
        <dbReference type="ARBA" id="ARBA00022909"/>
    </source>
</evidence>
<evidence type="ECO:0000256" key="3">
    <source>
        <dbReference type="ARBA" id="ARBA00013253"/>
    </source>
</evidence>
<keyword evidence="7" id="KW-0067">ATP-binding</keyword>
<comment type="pathway">
    <text evidence="2">Cofactor biosynthesis; tetrahydrofolate biosynthesis; 2-amino-4-hydroxy-6-hydroxymethyl-7,8-dihydropteridine diphosphate from 7,8-dihydroneopterin triphosphate: step 4/4.</text>
</comment>
<dbReference type="GO" id="GO:0005524">
    <property type="term" value="F:ATP binding"/>
    <property type="evidence" value="ECO:0007669"/>
    <property type="project" value="UniProtKB-KW"/>
</dbReference>
<dbReference type="Pfam" id="PF01288">
    <property type="entry name" value="HPPK"/>
    <property type="match status" value="1"/>
</dbReference>
<dbReference type="UniPathway" id="UPA00077">
    <property type="reaction ID" value="UER00155"/>
</dbReference>
<dbReference type="Proteomes" id="UP000029055">
    <property type="component" value="Unassembled WGS sequence"/>
</dbReference>
<feature type="domain" description="7,8-dihydro-6-hydroxymethylpterin-pyrophosphokinase" evidence="9">
    <location>
        <begin position="9"/>
        <end position="124"/>
    </location>
</feature>
<evidence type="ECO:0000313" key="11">
    <source>
        <dbReference type="Proteomes" id="UP000029055"/>
    </source>
</evidence>
<dbReference type="GO" id="GO:0003848">
    <property type="term" value="F:2-amino-4-hydroxy-6-hydroxymethyldihydropteridine diphosphokinase activity"/>
    <property type="evidence" value="ECO:0007669"/>
    <property type="project" value="UniProtKB-EC"/>
</dbReference>
<keyword evidence="4" id="KW-0808">Transferase</keyword>
<evidence type="ECO:0000256" key="4">
    <source>
        <dbReference type="ARBA" id="ARBA00022679"/>
    </source>
</evidence>
<evidence type="ECO:0000256" key="2">
    <source>
        <dbReference type="ARBA" id="ARBA00005051"/>
    </source>
</evidence>
<organism evidence="10 11">
    <name type="scientific">Bifidobacterium subtile</name>
    <dbReference type="NCBI Taxonomy" id="77635"/>
    <lineage>
        <taxon>Bacteria</taxon>
        <taxon>Bacillati</taxon>
        <taxon>Actinomycetota</taxon>
        <taxon>Actinomycetes</taxon>
        <taxon>Bifidobacteriales</taxon>
        <taxon>Bifidobacteriaceae</taxon>
        <taxon>Bifidobacterium</taxon>
    </lineage>
</organism>
<evidence type="ECO:0000256" key="7">
    <source>
        <dbReference type="ARBA" id="ARBA00022840"/>
    </source>
</evidence>
<dbReference type="InterPro" id="IPR000550">
    <property type="entry name" value="Hppk"/>
</dbReference>
<keyword evidence="6 10" id="KW-0418">Kinase</keyword>
<reference evidence="10 11" key="1">
    <citation type="submission" date="2014-03" db="EMBL/GenBank/DDBJ databases">
        <title>Genomics of Bifidobacteria.</title>
        <authorList>
            <person name="Ventura M."/>
            <person name="Milani C."/>
            <person name="Lugli G.A."/>
        </authorList>
    </citation>
    <scope>NUCLEOTIDE SEQUENCE [LARGE SCALE GENOMIC DNA]</scope>
    <source>
        <strain evidence="10 11">LMG 11597</strain>
    </source>
</reference>
<evidence type="ECO:0000313" key="10">
    <source>
        <dbReference type="EMBL" id="KFJ04751.1"/>
    </source>
</evidence>
<evidence type="ECO:0000259" key="9">
    <source>
        <dbReference type="Pfam" id="PF01288"/>
    </source>
</evidence>